<dbReference type="SUPFAM" id="SSF52540">
    <property type="entry name" value="P-loop containing nucleoside triphosphate hydrolases"/>
    <property type="match status" value="1"/>
</dbReference>
<comment type="caution">
    <text evidence="1">The sequence shown here is derived from an EMBL/GenBank/DDBJ whole genome shotgun (WGS) entry which is preliminary data.</text>
</comment>
<dbReference type="InterPro" id="IPR011990">
    <property type="entry name" value="TPR-like_helical_dom_sf"/>
</dbReference>
<dbReference type="Proteomes" id="UP001500457">
    <property type="component" value="Unassembled WGS sequence"/>
</dbReference>
<proteinExistence type="predicted"/>
<reference evidence="2" key="1">
    <citation type="journal article" date="2019" name="Int. J. Syst. Evol. Microbiol.">
        <title>The Global Catalogue of Microorganisms (GCM) 10K type strain sequencing project: providing services to taxonomists for standard genome sequencing and annotation.</title>
        <authorList>
            <consortium name="The Broad Institute Genomics Platform"/>
            <consortium name="The Broad Institute Genome Sequencing Center for Infectious Disease"/>
            <person name="Wu L."/>
            <person name="Ma J."/>
        </authorList>
    </citation>
    <scope>NUCLEOTIDE SEQUENCE [LARGE SCALE GENOMIC DNA]</scope>
    <source>
        <strain evidence="2">JCM 17983</strain>
    </source>
</reference>
<protein>
    <recommendedName>
        <fullName evidence="3">AAA ATPase-like protein</fullName>
    </recommendedName>
</protein>
<name>A0ABP9EGS1_9PSEU</name>
<dbReference type="RefSeq" id="WP_274232290.1">
    <property type="nucleotide sequence ID" value="NZ_BAABHQ010000008.1"/>
</dbReference>
<keyword evidence="2" id="KW-1185">Reference proteome</keyword>
<sequence>MDQARPVQLGNKVVGSRVSFNLDGFRDRKSYREEIGRVLASHQARLLTLVGRRGIGKSALAARVLAGLEKDVWPHTDERLPVAGLAYISVRRDGFSLETIYFNCTRLFTADTAARLRTYWSHLPGTIEKLQRLFDEMAGAVYIVLLDNLEDVLTDEGRPASTDLSEFLDALFRSDAHPRVLVTSRIPLRLESGLQRNNLIMSLDDGLPTDEAVEFMRELDPNATLGIRDASEQKLAAAAEKLHGVPRAMELVVGALEHDYLTLPSFDELVNNFAERPDIVAGLVHDQHETLNDDETLVLMTLSARRRPTSTETVEWTLKPFAPHLDVPPVLSALARRHLVSFDRRERVWELHPLDSDLLDARLRGDPELHNKVHRRIAEWHSARQVKPSEWTSPEDLNAHRREFDHRIRAGDLSEGTSILARVWQFLVWHGSVRSVSQMVDDLGPIAARERVVLPAAAFVRLIEGPESECIALLEPLRAELEVEESREAAQALMALGDVYRRMYRLAEAAVVLRVAATKFGRLGDVRWRFHTLLVLGLAHASGGEVAEAGDISETIGSELELNNDESLGRLHDLREMVAIAGEQWAEAYEHGASAAAHYERAGVLEALGYVYNGMGLARLGEGAFDDAIYWFTRGSQEGGIAIGDSRIEGLCLLNLACAHLSERDYDAAAVAAGSARRAFAVYGSEEAELAELALNASIAGSSGDDRAVRQHVQTLVRSRPPNVDLYPAQVLETNCLAK</sequence>
<dbReference type="Gene3D" id="3.40.50.300">
    <property type="entry name" value="P-loop containing nucleotide triphosphate hydrolases"/>
    <property type="match status" value="1"/>
</dbReference>
<evidence type="ECO:0000313" key="1">
    <source>
        <dbReference type="EMBL" id="GAA4878507.1"/>
    </source>
</evidence>
<organism evidence="1 2">
    <name type="scientific">Actinomycetospora straminea</name>
    <dbReference type="NCBI Taxonomy" id="663607"/>
    <lineage>
        <taxon>Bacteria</taxon>
        <taxon>Bacillati</taxon>
        <taxon>Actinomycetota</taxon>
        <taxon>Actinomycetes</taxon>
        <taxon>Pseudonocardiales</taxon>
        <taxon>Pseudonocardiaceae</taxon>
        <taxon>Actinomycetospora</taxon>
    </lineage>
</organism>
<gene>
    <name evidence="1" type="ORF">GCM10023203_31270</name>
</gene>
<accession>A0ABP9EGS1</accession>
<evidence type="ECO:0008006" key="3">
    <source>
        <dbReference type="Google" id="ProtNLM"/>
    </source>
</evidence>
<dbReference type="InterPro" id="IPR027417">
    <property type="entry name" value="P-loop_NTPase"/>
</dbReference>
<dbReference type="EMBL" id="BAABHQ010000008">
    <property type="protein sequence ID" value="GAA4878507.1"/>
    <property type="molecule type" value="Genomic_DNA"/>
</dbReference>
<dbReference type="Gene3D" id="1.25.40.10">
    <property type="entry name" value="Tetratricopeptide repeat domain"/>
    <property type="match status" value="1"/>
</dbReference>
<evidence type="ECO:0000313" key="2">
    <source>
        <dbReference type="Proteomes" id="UP001500457"/>
    </source>
</evidence>